<organism evidence="2 3">
    <name type="scientific">Ogataea polymorpha</name>
    <dbReference type="NCBI Taxonomy" id="460523"/>
    <lineage>
        <taxon>Eukaryota</taxon>
        <taxon>Fungi</taxon>
        <taxon>Dikarya</taxon>
        <taxon>Ascomycota</taxon>
        <taxon>Saccharomycotina</taxon>
        <taxon>Pichiomycetes</taxon>
        <taxon>Pichiales</taxon>
        <taxon>Pichiaceae</taxon>
        <taxon>Ogataea</taxon>
    </lineage>
</organism>
<comment type="caution">
    <text evidence="2">The sequence shown here is derived from an EMBL/GenBank/DDBJ whole genome shotgun (WGS) entry which is preliminary data.</text>
</comment>
<proteinExistence type="predicted"/>
<evidence type="ECO:0000313" key="3">
    <source>
        <dbReference type="Proteomes" id="UP000788993"/>
    </source>
</evidence>
<sequence length="244" mass="26093">MSLCAFSPTCFSKVKAIRSKSTIAILKVDMSPGLLVQNISSRSKTRFLKNIISSRAFCTSSFLWLPDFVSKAVRASRRCLNILDSVESIAIICSSDMLSTSDSDSSDELLESPELSSPLATPRACASSLVVFWSTSSNSIGSSESLITTSTDSSSESDPDCSISSESCSPASPSLLNSFSCPSLFSLVSKTSKSRCSSGSSILSIRFSHTVAATFFISDDFWVKYESTRSTNVSISNCSVLESV</sequence>
<protein>
    <submittedName>
        <fullName evidence="2">Uncharacterized protein</fullName>
    </submittedName>
</protein>
<dbReference type="AlphaFoldDB" id="A0A9P8PRA2"/>
<dbReference type="Proteomes" id="UP000788993">
    <property type="component" value="Unassembled WGS sequence"/>
</dbReference>
<evidence type="ECO:0000313" key="2">
    <source>
        <dbReference type="EMBL" id="KAH3676657.1"/>
    </source>
</evidence>
<dbReference type="EMBL" id="JAEUBD010000146">
    <property type="protein sequence ID" value="KAH3676657.1"/>
    <property type="molecule type" value="Genomic_DNA"/>
</dbReference>
<feature type="region of interest" description="Disordered" evidence="1">
    <location>
        <begin position="139"/>
        <end position="162"/>
    </location>
</feature>
<reference evidence="2" key="2">
    <citation type="submission" date="2021-01" db="EMBL/GenBank/DDBJ databases">
        <authorList>
            <person name="Schikora-Tamarit M.A."/>
        </authorList>
    </citation>
    <scope>NUCLEOTIDE SEQUENCE</scope>
    <source>
        <strain evidence="2">NCAIM Y.01608</strain>
    </source>
</reference>
<feature type="region of interest" description="Disordered" evidence="1">
    <location>
        <begin position="98"/>
        <end position="120"/>
    </location>
</feature>
<gene>
    <name evidence="2" type="ORF">OGATHE_001146</name>
</gene>
<evidence type="ECO:0000256" key="1">
    <source>
        <dbReference type="SAM" id="MobiDB-lite"/>
    </source>
</evidence>
<accession>A0A9P8PRA2</accession>
<keyword evidence="3" id="KW-1185">Reference proteome</keyword>
<reference evidence="2" key="1">
    <citation type="journal article" date="2021" name="Open Biol.">
        <title>Shared evolutionary footprints suggest mitochondrial oxidative damage underlies multiple complex I losses in fungi.</title>
        <authorList>
            <person name="Schikora-Tamarit M.A."/>
            <person name="Marcet-Houben M."/>
            <person name="Nosek J."/>
            <person name="Gabaldon T."/>
        </authorList>
    </citation>
    <scope>NUCLEOTIDE SEQUENCE</scope>
    <source>
        <strain evidence="2">NCAIM Y.01608</strain>
    </source>
</reference>
<name>A0A9P8PRA2_9ASCO</name>